<keyword evidence="2" id="KW-1185">Reference proteome</keyword>
<gene>
    <name evidence="1" type="ORF">Thimo_2943</name>
</gene>
<evidence type="ECO:0000313" key="1">
    <source>
        <dbReference type="EMBL" id="AGA91635.1"/>
    </source>
</evidence>
<dbReference type="KEGG" id="tmb:Thimo_2943"/>
<evidence type="ECO:0000313" key="2">
    <source>
        <dbReference type="Proteomes" id="UP000010816"/>
    </source>
</evidence>
<protein>
    <submittedName>
        <fullName evidence="1">Uncharacterized protein</fullName>
    </submittedName>
</protein>
<proteinExistence type="predicted"/>
<reference evidence="1 2" key="1">
    <citation type="submission" date="2011-09" db="EMBL/GenBank/DDBJ databases">
        <title>Complete sequence of chromosome of Thioflavicoccus mobilis 8321.</title>
        <authorList>
            <consortium name="US DOE Joint Genome Institute"/>
            <person name="Lucas S."/>
            <person name="Han J."/>
            <person name="Lapidus A."/>
            <person name="Cheng J.-F."/>
            <person name="Goodwin L."/>
            <person name="Pitluck S."/>
            <person name="Peters L."/>
            <person name="Ovchinnikova G."/>
            <person name="Lu M."/>
            <person name="Detter J.C."/>
            <person name="Han C."/>
            <person name="Tapia R."/>
            <person name="Land M."/>
            <person name="Hauser L."/>
            <person name="Kyrpides N."/>
            <person name="Ivanova N."/>
            <person name="Pagani I."/>
            <person name="Vogl K."/>
            <person name="Liu Z."/>
            <person name="Imhoff J."/>
            <person name="Thiel V."/>
            <person name="Frigaard N.-U."/>
            <person name="Bryant D."/>
            <person name="Woyke T."/>
        </authorList>
    </citation>
    <scope>NUCLEOTIDE SEQUENCE [LARGE SCALE GENOMIC DNA]</scope>
    <source>
        <strain evidence="1 2">8321</strain>
    </source>
</reference>
<name>L0H1V8_9GAMM</name>
<dbReference type="Proteomes" id="UP000010816">
    <property type="component" value="Chromosome"/>
</dbReference>
<dbReference type="HOGENOM" id="CLU_2604957_0_0_6"/>
<accession>L0H1V8</accession>
<dbReference type="AlphaFoldDB" id="L0H1V8"/>
<organism evidence="1 2">
    <name type="scientific">Thioflavicoccus mobilis 8321</name>
    <dbReference type="NCBI Taxonomy" id="765912"/>
    <lineage>
        <taxon>Bacteria</taxon>
        <taxon>Pseudomonadati</taxon>
        <taxon>Pseudomonadota</taxon>
        <taxon>Gammaproteobacteria</taxon>
        <taxon>Chromatiales</taxon>
        <taxon>Chromatiaceae</taxon>
        <taxon>Thioflavicoccus</taxon>
    </lineage>
</organism>
<dbReference type="RefSeq" id="WP_015281766.1">
    <property type="nucleotide sequence ID" value="NC_019940.1"/>
</dbReference>
<dbReference type="EMBL" id="CP003051">
    <property type="protein sequence ID" value="AGA91635.1"/>
    <property type="molecule type" value="Genomic_DNA"/>
</dbReference>
<sequence>MLTTAFFVGDPIEIGPTTGQPDVRVSGLRLDGEPSVAAAAFEARLRAKRACGKSRRDALREVVDESSDAEHWDWLMQKQ</sequence>